<dbReference type="EMBL" id="CP135990">
    <property type="protein sequence ID" value="WPA93152.1"/>
    <property type="molecule type" value="Genomic_DNA"/>
</dbReference>
<name>A0ABZ0N602_9GAMM</name>
<dbReference type="Proteomes" id="UP001302443">
    <property type="component" value="Chromosome"/>
</dbReference>
<keyword evidence="2" id="KW-1185">Reference proteome</keyword>
<reference evidence="1 2" key="1">
    <citation type="submission" date="2023-09" db="EMBL/GenBank/DDBJ databases">
        <title>Genomic Revisitation and Reclassification of the Genus Providencia.</title>
        <authorList>
            <person name="Dong X."/>
        </authorList>
    </citation>
    <scope>NUCLEOTIDE SEQUENCE [LARGE SCALE GENOMIC DNA]</scope>
    <source>
        <strain evidence="1 2">D4759</strain>
    </source>
</reference>
<evidence type="ECO:0000313" key="2">
    <source>
        <dbReference type="Proteomes" id="UP001302443"/>
    </source>
</evidence>
<sequence length="183" mass="20668">MKAITTNHTPAVQLRRMSTTDPKGDVTEFARSTKSVNNDSTQHPQVTTDKKTVHLKDIKTLKSNISDALTSIKSQVDSLMDSRTPSWKKDPTSIKKQLTKLASSIQAYQDKLDSSSYKHHHSKQETLTKLNDAILVSKNKINTIESKVLLEDVSHNEHRSNNTKIDRDIAAVRAKDYEEYGHK</sequence>
<proteinExistence type="predicted"/>
<gene>
    <name evidence="1" type="ORF">QS795_005125</name>
</gene>
<dbReference type="RefSeq" id="WP_286270250.1">
    <property type="nucleotide sequence ID" value="NZ_CP135990.1"/>
</dbReference>
<evidence type="ECO:0000313" key="1">
    <source>
        <dbReference type="EMBL" id="WPA93152.1"/>
    </source>
</evidence>
<accession>A0ABZ0N602</accession>
<protein>
    <submittedName>
        <fullName evidence="1">Uncharacterized protein</fullName>
    </submittedName>
</protein>
<organism evidence="1 2">
    <name type="scientific">Providencia zhijiangensis</name>
    <dbReference type="NCBI Taxonomy" id="3053982"/>
    <lineage>
        <taxon>Bacteria</taxon>
        <taxon>Pseudomonadati</taxon>
        <taxon>Pseudomonadota</taxon>
        <taxon>Gammaproteobacteria</taxon>
        <taxon>Enterobacterales</taxon>
        <taxon>Morganellaceae</taxon>
        <taxon>Providencia</taxon>
    </lineage>
</organism>